<gene>
    <name evidence="2" type="ORF">HEB94_006411</name>
</gene>
<organism evidence="2 3">
    <name type="scientific">Actinopolymorpha pittospori</name>
    <dbReference type="NCBI Taxonomy" id="648752"/>
    <lineage>
        <taxon>Bacteria</taxon>
        <taxon>Bacillati</taxon>
        <taxon>Actinomycetota</taxon>
        <taxon>Actinomycetes</taxon>
        <taxon>Propionibacteriales</taxon>
        <taxon>Actinopolymorphaceae</taxon>
        <taxon>Actinopolymorpha</taxon>
    </lineage>
</organism>
<keyword evidence="1" id="KW-1133">Transmembrane helix</keyword>
<dbReference type="RefSeq" id="WP_192753119.1">
    <property type="nucleotide sequence ID" value="NZ_BAABJL010000201.1"/>
</dbReference>
<feature type="transmembrane region" description="Helical" evidence="1">
    <location>
        <begin position="165"/>
        <end position="183"/>
    </location>
</feature>
<name>A0A927N250_9ACTN</name>
<keyword evidence="3" id="KW-1185">Reference proteome</keyword>
<feature type="transmembrane region" description="Helical" evidence="1">
    <location>
        <begin position="90"/>
        <end position="111"/>
    </location>
</feature>
<dbReference type="EMBL" id="JADBEM010000001">
    <property type="protein sequence ID" value="MBE1609563.1"/>
    <property type="molecule type" value="Genomic_DNA"/>
</dbReference>
<dbReference type="Proteomes" id="UP000638648">
    <property type="component" value="Unassembled WGS sequence"/>
</dbReference>
<accession>A0A927N250</accession>
<evidence type="ECO:0000313" key="3">
    <source>
        <dbReference type="Proteomes" id="UP000638648"/>
    </source>
</evidence>
<dbReference type="AlphaFoldDB" id="A0A927N250"/>
<evidence type="ECO:0000256" key="1">
    <source>
        <dbReference type="SAM" id="Phobius"/>
    </source>
</evidence>
<reference evidence="2" key="1">
    <citation type="submission" date="2020-10" db="EMBL/GenBank/DDBJ databases">
        <title>Sequencing the genomes of 1000 actinobacteria strains.</title>
        <authorList>
            <person name="Klenk H.-P."/>
        </authorList>
    </citation>
    <scope>NUCLEOTIDE SEQUENCE</scope>
    <source>
        <strain evidence="2">DSM 45354</strain>
    </source>
</reference>
<comment type="caution">
    <text evidence="2">The sequence shown here is derived from an EMBL/GenBank/DDBJ whole genome shotgun (WGS) entry which is preliminary data.</text>
</comment>
<feature type="transmembrane region" description="Helical" evidence="1">
    <location>
        <begin position="211"/>
        <end position="233"/>
    </location>
</feature>
<dbReference type="InterPro" id="IPR049500">
    <property type="entry name" value="Peptidase_M50B-like"/>
</dbReference>
<sequence length="245" mass="25743">MSSVGQLWQEVLGTQRQLPLAGVLGCAAAGLAAVAVRAVWRVLRGVVTIAHEGGHALVALFVGRRLAGIRLHSDTSGVTISRGRPTGPGMVATALAGYLAPSVLGVGFAGMLTWGRITALLWISIALLAVMVLAVRNVYGVVSILVTALALFVVSWFGSAAVQAALAYSFTWFLLFAAFRPLAEVQRKRAAGHARDSDPDQLARLTRVPGLVWLLVFGLVAAGALGLAATWLVPFADLRAWWAAL</sequence>
<feature type="transmembrane region" description="Helical" evidence="1">
    <location>
        <begin position="20"/>
        <end position="40"/>
    </location>
</feature>
<feature type="transmembrane region" description="Helical" evidence="1">
    <location>
        <begin position="117"/>
        <end position="135"/>
    </location>
</feature>
<evidence type="ECO:0000313" key="2">
    <source>
        <dbReference type="EMBL" id="MBE1609563.1"/>
    </source>
</evidence>
<dbReference type="Pfam" id="PF13398">
    <property type="entry name" value="Peptidase_M50B"/>
    <property type="match status" value="1"/>
</dbReference>
<keyword evidence="1" id="KW-0812">Transmembrane</keyword>
<proteinExistence type="predicted"/>
<keyword evidence="1" id="KW-0472">Membrane</keyword>
<protein>
    <submittedName>
        <fullName evidence="2">ABC-type multidrug transport system fused ATPase/permease subunit</fullName>
    </submittedName>
</protein>
<feature type="transmembrane region" description="Helical" evidence="1">
    <location>
        <begin position="142"/>
        <end position="159"/>
    </location>
</feature>